<evidence type="ECO:0000313" key="2">
    <source>
        <dbReference type="EMBL" id="MDA3782303.1"/>
    </source>
</evidence>
<dbReference type="EMBL" id="JAQIEV010000009">
    <property type="protein sequence ID" value="MDA3782303.1"/>
    <property type="molecule type" value="Genomic_DNA"/>
</dbReference>
<comment type="caution">
    <text evidence="3">The sequence shown here is derived from an EMBL/GenBank/DDBJ whole genome shotgun (WGS) entry which is preliminary data.</text>
</comment>
<keyword evidence="1" id="KW-1133">Transmembrane helix</keyword>
<dbReference type="Proteomes" id="UP000292818">
    <property type="component" value="Unassembled WGS sequence"/>
</dbReference>
<feature type="transmembrane region" description="Helical" evidence="1">
    <location>
        <begin position="47"/>
        <end position="66"/>
    </location>
</feature>
<reference evidence="3 4" key="1">
    <citation type="submission" date="2019-01" db="EMBL/GenBank/DDBJ databases">
        <title>Colonization of the human gut by bovine bacteria present in Parmesan cheese.</title>
        <authorList>
            <person name="Lugli G.A."/>
            <person name="Milani C."/>
        </authorList>
    </citation>
    <scope>NUCLEOTIDE SEQUENCE [LARGE SCALE GENOMIC DNA]</scope>
    <source>
        <strain evidence="3 4">LDELB18P1</strain>
    </source>
</reference>
<evidence type="ECO:0000313" key="5">
    <source>
        <dbReference type="Proteomes" id="UP001213083"/>
    </source>
</evidence>
<organism evidence="3 4">
    <name type="scientific">Lactobacillus delbrueckii</name>
    <dbReference type="NCBI Taxonomy" id="1584"/>
    <lineage>
        <taxon>Bacteria</taxon>
        <taxon>Bacillati</taxon>
        <taxon>Bacillota</taxon>
        <taxon>Bacilli</taxon>
        <taxon>Lactobacillales</taxon>
        <taxon>Lactobacillaceae</taxon>
        <taxon>Lactobacillus</taxon>
    </lineage>
</organism>
<keyword evidence="1" id="KW-0472">Membrane</keyword>
<protein>
    <submittedName>
        <fullName evidence="3">Uncharacterized protein</fullName>
    </submittedName>
</protein>
<proteinExistence type="predicted"/>
<dbReference type="AlphaFoldDB" id="A0A2I1SDL1"/>
<evidence type="ECO:0000313" key="3">
    <source>
        <dbReference type="EMBL" id="RZM17413.1"/>
    </source>
</evidence>
<feature type="transmembrane region" description="Helical" evidence="1">
    <location>
        <begin position="7"/>
        <end position="27"/>
    </location>
</feature>
<dbReference type="Proteomes" id="UP001213083">
    <property type="component" value="Unassembled WGS sequence"/>
</dbReference>
<dbReference type="EMBL" id="SETJ01000009">
    <property type="protein sequence ID" value="RZM17413.1"/>
    <property type="molecule type" value="Genomic_DNA"/>
</dbReference>
<dbReference type="RefSeq" id="WP_013438946.1">
    <property type="nucleotide sequence ID" value="NZ_BNHR01000021.1"/>
</dbReference>
<reference evidence="2 5" key="2">
    <citation type="submission" date="2023-01" db="EMBL/GenBank/DDBJ databases">
        <title>Sequencing of the bacterial strains from artisanal fermented milk Matsoni.</title>
        <authorList>
            <person name="Rozman V."/>
            <person name="Accetto T."/>
            <person name="Bogovic Matijasic B."/>
        </authorList>
    </citation>
    <scope>NUCLEOTIDE SEQUENCE [LARGE SCALE GENOMIC DNA]</scope>
    <source>
        <strain evidence="2">Lbl143</strain>
        <strain evidence="5">lbl143</strain>
    </source>
</reference>
<sequence length="126" mass="13868">MKFLKILVKVVDVILLCFLTVVVCSNLKDYINALRTIKGTDLKVTVFGHVVLILVLLTELALAVFSQKIPRKLFLIIGLVCLALTFIGLITPIAFGPGNLPLNLLALVLLAVSRFLQENIAQKRTL</sequence>
<gene>
    <name evidence="3" type="ORF">LDELB18P1_0115</name>
    <name evidence="2" type="ORF">PF593_03930</name>
</gene>
<accession>A0A2I1SDL1</accession>
<feature type="transmembrane region" description="Helical" evidence="1">
    <location>
        <begin position="73"/>
        <end position="94"/>
    </location>
</feature>
<name>A0A2I1SDL1_9LACO</name>
<keyword evidence="1" id="KW-0812">Transmembrane</keyword>
<feature type="transmembrane region" description="Helical" evidence="1">
    <location>
        <begin position="100"/>
        <end position="116"/>
    </location>
</feature>
<evidence type="ECO:0000313" key="4">
    <source>
        <dbReference type="Proteomes" id="UP000292818"/>
    </source>
</evidence>
<evidence type="ECO:0000256" key="1">
    <source>
        <dbReference type="SAM" id="Phobius"/>
    </source>
</evidence>